<evidence type="ECO:0000256" key="2">
    <source>
        <dbReference type="ARBA" id="ARBA00022692"/>
    </source>
</evidence>
<dbReference type="PANTHER" id="PTHR24064">
    <property type="entry name" value="SOLUTE CARRIER FAMILY 22 MEMBER"/>
    <property type="match status" value="1"/>
</dbReference>
<keyword evidence="4 5" id="KW-0472">Membrane</keyword>
<evidence type="ECO:0000256" key="4">
    <source>
        <dbReference type="ARBA" id="ARBA00023136"/>
    </source>
</evidence>
<keyword evidence="7" id="KW-1185">Reference proteome</keyword>
<feature type="transmembrane region" description="Helical" evidence="5">
    <location>
        <begin position="235"/>
        <end position="255"/>
    </location>
</feature>
<evidence type="ECO:0008006" key="8">
    <source>
        <dbReference type="Google" id="ProtNLM"/>
    </source>
</evidence>
<evidence type="ECO:0000313" key="7">
    <source>
        <dbReference type="Proteomes" id="UP001642484"/>
    </source>
</evidence>
<proteinExistence type="predicted"/>
<evidence type="ECO:0000313" key="6">
    <source>
        <dbReference type="EMBL" id="CAK9032989.1"/>
    </source>
</evidence>
<keyword evidence="2 5" id="KW-0812">Transmembrane</keyword>
<evidence type="ECO:0000256" key="1">
    <source>
        <dbReference type="ARBA" id="ARBA00004141"/>
    </source>
</evidence>
<feature type="transmembrane region" description="Helical" evidence="5">
    <location>
        <begin position="115"/>
        <end position="133"/>
    </location>
</feature>
<feature type="transmembrane region" description="Helical" evidence="5">
    <location>
        <begin position="58"/>
        <end position="75"/>
    </location>
</feature>
<accession>A0ABP0L308</accession>
<protein>
    <recommendedName>
        <fullName evidence="8">Major facilitator superfamily (MFS) profile domain-containing protein</fullName>
    </recommendedName>
</protein>
<dbReference type="Proteomes" id="UP001642484">
    <property type="component" value="Unassembled WGS sequence"/>
</dbReference>
<reference evidence="6 7" key="1">
    <citation type="submission" date="2024-02" db="EMBL/GenBank/DDBJ databases">
        <authorList>
            <person name="Chen Y."/>
            <person name="Shah S."/>
            <person name="Dougan E. K."/>
            <person name="Thang M."/>
            <person name="Chan C."/>
        </authorList>
    </citation>
    <scope>NUCLEOTIDE SEQUENCE [LARGE SCALE GENOMIC DNA]</scope>
</reference>
<keyword evidence="3 5" id="KW-1133">Transmembrane helix</keyword>
<comment type="caution">
    <text evidence="6">The sequence shown here is derived from an EMBL/GenBank/DDBJ whole genome shotgun (WGS) entry which is preliminary data.</text>
</comment>
<feature type="transmembrane region" description="Helical" evidence="5">
    <location>
        <begin position="25"/>
        <end position="46"/>
    </location>
</feature>
<dbReference type="InterPro" id="IPR036259">
    <property type="entry name" value="MFS_trans_sf"/>
</dbReference>
<organism evidence="6 7">
    <name type="scientific">Durusdinium trenchii</name>
    <dbReference type="NCBI Taxonomy" id="1381693"/>
    <lineage>
        <taxon>Eukaryota</taxon>
        <taxon>Sar</taxon>
        <taxon>Alveolata</taxon>
        <taxon>Dinophyceae</taxon>
        <taxon>Suessiales</taxon>
        <taxon>Symbiodiniaceae</taxon>
        <taxon>Durusdinium</taxon>
    </lineage>
</organism>
<name>A0ABP0L308_9DINO</name>
<gene>
    <name evidence="6" type="ORF">CCMP2556_LOCUS18875</name>
</gene>
<dbReference type="EMBL" id="CAXAMN010010890">
    <property type="protein sequence ID" value="CAK9032989.1"/>
    <property type="molecule type" value="Genomic_DNA"/>
</dbReference>
<comment type="subcellular location">
    <subcellularLocation>
        <location evidence="1">Membrane</location>
        <topology evidence="1">Multi-pass membrane protein</topology>
    </subcellularLocation>
</comment>
<dbReference type="SUPFAM" id="SSF103473">
    <property type="entry name" value="MFS general substrate transporter"/>
    <property type="match status" value="1"/>
</dbReference>
<dbReference type="Gene3D" id="1.20.1250.20">
    <property type="entry name" value="MFS general substrate transporter like domains"/>
    <property type="match status" value="1"/>
</dbReference>
<evidence type="ECO:0000256" key="5">
    <source>
        <dbReference type="SAM" id="Phobius"/>
    </source>
</evidence>
<evidence type="ECO:0000256" key="3">
    <source>
        <dbReference type="ARBA" id="ARBA00022989"/>
    </source>
</evidence>
<sequence length="342" mass="36334">MFLGWLLGSLGLGRAIESFNKEQILVGGASGLVLVALATVILPDLTAGNLMLFTSLRFIYGVLMNIVAVQCVHVQETMPEGRKNQAVSASIAYSVVAICLAGASSLDTDWRIEALVWYAIPLICSLQIAFPHWPQVLQSIPISFSKKLEQPASEVKNQEMDLMDPEDQRHTIALAISFLACGSGFFGSSYSAGQLSPNPYESTMLLSAADILGDIMALSADVWGRNKVQGCCFALAAACLMVCSVGEPGSFVVLAFAMLGRLCLDVCFTTIRVAVAAIFSESAQTTMLPVCEFATRLGGVLAPFSGTLPTSVLCPIFAMGCAAAACTTMTLPELGRHKRLSE</sequence>
<feature type="transmembrane region" description="Helical" evidence="5">
    <location>
        <begin position="87"/>
        <end position="103"/>
    </location>
</feature>